<evidence type="ECO:0000256" key="1">
    <source>
        <dbReference type="SAM" id="Phobius"/>
    </source>
</evidence>
<protein>
    <submittedName>
        <fullName evidence="2">Uncharacterized protein</fullName>
    </submittedName>
</protein>
<keyword evidence="1" id="KW-0472">Membrane</keyword>
<feature type="transmembrane region" description="Helical" evidence="1">
    <location>
        <begin position="128"/>
        <end position="151"/>
    </location>
</feature>
<dbReference type="OrthoDB" id="10431145at2759"/>
<sequence length="163" mass="18533">MAPSLIQNEFLPIYRDISHLYSPCISFIKYHPSAGKRCAITDYSFKSANNTLHLTRTATDDYPDTAVYYNVHEMSLKNCHIKPSVYDYYNISGGISMKKDPRPVDLTWRLAIEEMETKKYTNQENSDLLFSAILLAICSGDYAMAATAFTVKMTNNPMLKYGT</sequence>
<keyword evidence="3" id="KW-1185">Reference proteome</keyword>
<dbReference type="Proteomes" id="UP000053815">
    <property type="component" value="Unassembled WGS sequence"/>
</dbReference>
<evidence type="ECO:0000313" key="2">
    <source>
        <dbReference type="EMBL" id="GAN07687.1"/>
    </source>
</evidence>
<accession>A0A0C9MW01</accession>
<dbReference type="EMBL" id="DF836461">
    <property type="protein sequence ID" value="GAN07687.1"/>
    <property type="molecule type" value="Genomic_DNA"/>
</dbReference>
<dbReference type="AlphaFoldDB" id="A0A0C9MW01"/>
<keyword evidence="1" id="KW-0812">Transmembrane</keyword>
<organism evidence="2">
    <name type="scientific">Mucor ambiguus</name>
    <dbReference type="NCBI Taxonomy" id="91626"/>
    <lineage>
        <taxon>Eukaryota</taxon>
        <taxon>Fungi</taxon>
        <taxon>Fungi incertae sedis</taxon>
        <taxon>Mucoromycota</taxon>
        <taxon>Mucoromycotina</taxon>
        <taxon>Mucoromycetes</taxon>
        <taxon>Mucorales</taxon>
        <taxon>Mucorineae</taxon>
        <taxon>Mucoraceae</taxon>
        <taxon>Mucor</taxon>
    </lineage>
</organism>
<gene>
    <name evidence="2" type="ORF">MAM1_0172d07189</name>
</gene>
<evidence type="ECO:0000313" key="3">
    <source>
        <dbReference type="Proteomes" id="UP000053815"/>
    </source>
</evidence>
<proteinExistence type="predicted"/>
<reference evidence="2" key="1">
    <citation type="submission" date="2014-09" db="EMBL/GenBank/DDBJ databases">
        <title>Draft genome sequence of an oleaginous Mucoromycotina fungus Mucor ambiguus NBRC6742.</title>
        <authorList>
            <person name="Takeda I."/>
            <person name="Yamane N."/>
            <person name="Morita T."/>
            <person name="Tamano K."/>
            <person name="Machida M."/>
            <person name="Baker S."/>
            <person name="Koike H."/>
        </authorList>
    </citation>
    <scope>NUCLEOTIDE SEQUENCE</scope>
    <source>
        <strain evidence="2">NBRC 6742</strain>
    </source>
</reference>
<name>A0A0C9MW01_9FUNG</name>
<keyword evidence="1" id="KW-1133">Transmembrane helix</keyword>